<evidence type="ECO:0000256" key="5">
    <source>
        <dbReference type="ARBA" id="ARBA00022741"/>
    </source>
</evidence>
<proteinExistence type="inferred from homology"/>
<gene>
    <name evidence="13" type="ORF">E4T88_12620</name>
</gene>
<dbReference type="AlphaFoldDB" id="A0A4Y9IJS3"/>
<evidence type="ECO:0000259" key="12">
    <source>
        <dbReference type="Pfam" id="PF13807"/>
    </source>
</evidence>
<dbReference type="GO" id="GO:0042802">
    <property type="term" value="F:identical protein binding"/>
    <property type="evidence" value="ECO:0007669"/>
    <property type="project" value="UniProtKB-ARBA"/>
</dbReference>
<dbReference type="Pfam" id="PF13807">
    <property type="entry name" value="GNVR"/>
    <property type="match status" value="1"/>
</dbReference>
<dbReference type="SUPFAM" id="SSF52540">
    <property type="entry name" value="P-loop containing nucleoside triphosphate hydrolases"/>
    <property type="match status" value="1"/>
</dbReference>
<comment type="similarity">
    <text evidence="2">Belongs to the etk/wzc family.</text>
</comment>
<dbReference type="PANTHER" id="PTHR32309">
    <property type="entry name" value="TYROSINE-PROTEIN KINASE"/>
    <property type="match status" value="1"/>
</dbReference>
<evidence type="ECO:0000256" key="2">
    <source>
        <dbReference type="ARBA" id="ARBA00008883"/>
    </source>
</evidence>
<dbReference type="GO" id="GO:0005886">
    <property type="term" value="C:plasma membrane"/>
    <property type="evidence" value="ECO:0007669"/>
    <property type="project" value="UniProtKB-ARBA"/>
</dbReference>
<keyword evidence="8" id="KW-0829">Tyrosine-protein kinase</keyword>
<keyword evidence="10" id="KW-1133">Transmembrane helix</keyword>
<protein>
    <recommendedName>
        <fullName evidence="3">non-specific protein-tyrosine kinase</fullName>
        <ecNumber evidence="3">2.7.10.2</ecNumber>
    </recommendedName>
</protein>
<dbReference type="FunFam" id="3.40.50.300:FF:000527">
    <property type="entry name" value="Tyrosine-protein kinase etk"/>
    <property type="match status" value="1"/>
</dbReference>
<accession>A0A4Y9IJS3</accession>
<comment type="similarity">
    <text evidence="1">Belongs to the CpsD/CapB family.</text>
</comment>
<keyword evidence="5" id="KW-0547">Nucleotide-binding</keyword>
<name>A0A4Y9IJS3_9BACT</name>
<evidence type="ECO:0000313" key="14">
    <source>
        <dbReference type="Proteomes" id="UP000298285"/>
    </source>
</evidence>
<sequence>MTSVQHNKTEQKQTEDLIRLQDLLYLCLFRWRWFVISLFITISIATFYILTTPPIYIRSASILIKEDSKSQSISSDVASMFADFGLSQPNTNVNNELIAIQSPSIILETVKRLHLDVNYQIKDSFYKKVLYGPDLPITVSFADLADNESAELVIKLLADGTFECSDFTSDNKDIANNVIKGKFNDTIDTPLGKIIVVPTSYYTKNEMPLIYISRTNLYSATDLFKQNLTASLSEEKATVIDLSYKDVSTQRAEDVLNTLISVYKENWVKDRNLITVSTSLFITDRLSGIERELGDVDEDISSYKRQNLVPDVEAASSMYMAQSRETSNLMLDLNTRLSMARYMRNHLMTSTNNNQLIPANSGIESASVENQITEYNTIQLQRNNLVSNSSEQNPLVVDLDQSLQSMRKAIVSSIDNLIVTLNTQTKNLQSNEQETTAQIAANPDQAKYLLSVGRQQKVKEALYLFLLQKREENELSQAFIAYNTRMITSPYGNLNSIAPQKRNILLVAFVLGLLIPVVIIFIRENTNSTIRGRKDLDNLILPFIGEIPLFYPQKRGWRFWKKQPEESKVVVKEENKDVINEAFRVLRTNLEFMTAKKDNLNVIILTSFNPGSGKTFLTINMAISLAIKGKKVLVIDGDLRYASTSSFVNSPKQGLSDYLGKQIDNIYDTIIVDEKYTNLSILPVGTIPPNPTELLFDERLETLINDIRSKYDYIFIDCPPIDIVADTQIIERLADRTLFVVRAGLLERSMLSDLNNIYKEERFKNMALILNGTTSGIGYHKYGYRYGYQYGYYGSNNQTKKRDK</sequence>
<dbReference type="GO" id="GO:0005524">
    <property type="term" value="F:ATP binding"/>
    <property type="evidence" value="ECO:0007669"/>
    <property type="project" value="UniProtKB-KW"/>
</dbReference>
<keyword evidence="10" id="KW-0472">Membrane</keyword>
<reference evidence="13 14" key="1">
    <citation type="submission" date="2019-03" db="EMBL/GenBank/DDBJ databases">
        <title>Diversity of the mouse oral microbiome.</title>
        <authorList>
            <person name="Joseph S."/>
            <person name="Aduse-Opoku J."/>
            <person name="Curtis M."/>
            <person name="Wade W."/>
            <person name="Hashim A."/>
        </authorList>
    </citation>
    <scope>NUCLEOTIDE SEQUENCE [LARGE SCALE GENOMIC DNA]</scope>
    <source>
        <strain evidence="13 14">P11</strain>
    </source>
</reference>
<dbReference type="NCBIfam" id="TIGR01007">
    <property type="entry name" value="eps_fam"/>
    <property type="match status" value="1"/>
</dbReference>
<dbReference type="Pfam" id="PF13614">
    <property type="entry name" value="AAA_31"/>
    <property type="match status" value="1"/>
</dbReference>
<evidence type="ECO:0000256" key="4">
    <source>
        <dbReference type="ARBA" id="ARBA00022679"/>
    </source>
</evidence>
<keyword evidence="6 13" id="KW-0418">Kinase</keyword>
<dbReference type="InterPro" id="IPR025669">
    <property type="entry name" value="AAA_dom"/>
</dbReference>
<keyword evidence="7" id="KW-0067">ATP-binding</keyword>
<dbReference type="CDD" id="cd05387">
    <property type="entry name" value="BY-kinase"/>
    <property type="match status" value="1"/>
</dbReference>
<feature type="domain" description="Tyrosine-protein kinase G-rich" evidence="12">
    <location>
        <begin position="447"/>
        <end position="524"/>
    </location>
</feature>
<evidence type="ECO:0000256" key="1">
    <source>
        <dbReference type="ARBA" id="ARBA00007316"/>
    </source>
</evidence>
<dbReference type="GO" id="GO:0004715">
    <property type="term" value="F:non-membrane spanning protein tyrosine kinase activity"/>
    <property type="evidence" value="ECO:0007669"/>
    <property type="project" value="UniProtKB-EC"/>
</dbReference>
<evidence type="ECO:0000313" key="13">
    <source>
        <dbReference type="EMBL" id="TFU88710.1"/>
    </source>
</evidence>
<keyword evidence="4 13" id="KW-0808">Transferase</keyword>
<feature type="transmembrane region" description="Helical" evidence="10">
    <location>
        <begin position="31"/>
        <end position="50"/>
    </location>
</feature>
<evidence type="ECO:0000259" key="11">
    <source>
        <dbReference type="Pfam" id="PF13614"/>
    </source>
</evidence>
<feature type="transmembrane region" description="Helical" evidence="10">
    <location>
        <begin position="504"/>
        <end position="522"/>
    </location>
</feature>
<dbReference type="InterPro" id="IPR005702">
    <property type="entry name" value="Wzc-like_C"/>
</dbReference>
<evidence type="ECO:0000256" key="9">
    <source>
        <dbReference type="ARBA" id="ARBA00051245"/>
    </source>
</evidence>
<dbReference type="EMBL" id="SPPK01000004">
    <property type="protein sequence ID" value="TFU88710.1"/>
    <property type="molecule type" value="Genomic_DNA"/>
</dbReference>
<dbReference type="OrthoDB" id="9794577at2"/>
<dbReference type="Proteomes" id="UP000298285">
    <property type="component" value="Unassembled WGS sequence"/>
</dbReference>
<evidence type="ECO:0000256" key="10">
    <source>
        <dbReference type="SAM" id="Phobius"/>
    </source>
</evidence>
<evidence type="ECO:0000256" key="6">
    <source>
        <dbReference type="ARBA" id="ARBA00022777"/>
    </source>
</evidence>
<comment type="catalytic activity">
    <reaction evidence="9">
        <text>L-tyrosyl-[protein] + ATP = O-phospho-L-tyrosyl-[protein] + ADP + H(+)</text>
        <dbReference type="Rhea" id="RHEA:10596"/>
        <dbReference type="Rhea" id="RHEA-COMP:10136"/>
        <dbReference type="Rhea" id="RHEA-COMP:20101"/>
        <dbReference type="ChEBI" id="CHEBI:15378"/>
        <dbReference type="ChEBI" id="CHEBI:30616"/>
        <dbReference type="ChEBI" id="CHEBI:46858"/>
        <dbReference type="ChEBI" id="CHEBI:61978"/>
        <dbReference type="ChEBI" id="CHEBI:456216"/>
        <dbReference type="EC" id="2.7.10.2"/>
    </reaction>
</comment>
<dbReference type="PANTHER" id="PTHR32309:SF13">
    <property type="entry name" value="FERRIC ENTEROBACTIN TRANSPORT PROTEIN FEPE"/>
    <property type="match status" value="1"/>
</dbReference>
<dbReference type="Gene3D" id="3.40.50.300">
    <property type="entry name" value="P-loop containing nucleotide triphosphate hydrolases"/>
    <property type="match status" value="1"/>
</dbReference>
<organism evidence="13 14">
    <name type="scientific">Dysgonomonas mossii</name>
    <dbReference type="NCBI Taxonomy" id="163665"/>
    <lineage>
        <taxon>Bacteria</taxon>
        <taxon>Pseudomonadati</taxon>
        <taxon>Bacteroidota</taxon>
        <taxon>Bacteroidia</taxon>
        <taxon>Bacteroidales</taxon>
        <taxon>Dysgonomonadaceae</taxon>
        <taxon>Dysgonomonas</taxon>
    </lineage>
</organism>
<evidence type="ECO:0000256" key="8">
    <source>
        <dbReference type="ARBA" id="ARBA00023137"/>
    </source>
</evidence>
<feature type="domain" description="AAA" evidence="11">
    <location>
        <begin position="602"/>
        <end position="722"/>
    </location>
</feature>
<keyword evidence="10" id="KW-0812">Transmembrane</keyword>
<dbReference type="InterPro" id="IPR032807">
    <property type="entry name" value="GNVR"/>
</dbReference>
<evidence type="ECO:0000256" key="7">
    <source>
        <dbReference type="ARBA" id="ARBA00022840"/>
    </source>
</evidence>
<dbReference type="InterPro" id="IPR050445">
    <property type="entry name" value="Bact_polysacc_biosynth/exp"/>
</dbReference>
<dbReference type="InterPro" id="IPR027417">
    <property type="entry name" value="P-loop_NTPase"/>
</dbReference>
<evidence type="ECO:0000256" key="3">
    <source>
        <dbReference type="ARBA" id="ARBA00011903"/>
    </source>
</evidence>
<dbReference type="RefSeq" id="WP_135105962.1">
    <property type="nucleotide sequence ID" value="NZ_JADGKW010000004.1"/>
</dbReference>
<comment type="caution">
    <text evidence="13">The sequence shown here is derived from an EMBL/GenBank/DDBJ whole genome shotgun (WGS) entry which is preliminary data.</text>
</comment>
<dbReference type="EC" id="2.7.10.2" evidence="3"/>